<dbReference type="PANTHER" id="PTHR43106:SF1">
    <property type="entry name" value="DEHYDROGENASE-RELATED"/>
    <property type="match status" value="1"/>
</dbReference>
<protein>
    <recommendedName>
        <fullName evidence="1">FAD-dependent protein C-terminal domain-containing protein</fullName>
    </recommendedName>
</protein>
<feature type="non-terminal residue" evidence="2">
    <location>
        <position position="1"/>
    </location>
</feature>
<evidence type="ECO:0000259" key="1">
    <source>
        <dbReference type="Pfam" id="PF21688"/>
    </source>
</evidence>
<name>X1C941_9ZZZZ</name>
<dbReference type="InterPro" id="IPR049516">
    <property type="entry name" value="FAD-depend_C"/>
</dbReference>
<proteinExistence type="predicted"/>
<dbReference type="PANTHER" id="PTHR43106">
    <property type="entry name" value="DEHYDROGENASE-RELATED"/>
    <property type="match status" value="1"/>
</dbReference>
<dbReference type="AlphaFoldDB" id="X1C941"/>
<comment type="caution">
    <text evidence="2">The sequence shown here is derived from an EMBL/GenBank/DDBJ whole genome shotgun (WGS) entry which is preliminary data.</text>
</comment>
<reference evidence="2" key="1">
    <citation type="journal article" date="2014" name="Front. Microbiol.">
        <title>High frequency of phylogenetically diverse reductive dehalogenase-homologous genes in deep subseafloor sedimentary metagenomes.</title>
        <authorList>
            <person name="Kawai M."/>
            <person name="Futagami T."/>
            <person name="Toyoda A."/>
            <person name="Takaki Y."/>
            <person name="Nishi S."/>
            <person name="Hori S."/>
            <person name="Arai W."/>
            <person name="Tsubouchi T."/>
            <person name="Morono Y."/>
            <person name="Uchiyama I."/>
            <person name="Ito T."/>
            <person name="Fujiyama A."/>
            <person name="Inagaki F."/>
            <person name="Takami H."/>
        </authorList>
    </citation>
    <scope>NUCLEOTIDE SEQUENCE</scope>
    <source>
        <strain evidence="2">Expedition CK06-06</strain>
    </source>
</reference>
<organism evidence="2">
    <name type="scientific">marine sediment metagenome</name>
    <dbReference type="NCBI Taxonomy" id="412755"/>
    <lineage>
        <taxon>unclassified sequences</taxon>
        <taxon>metagenomes</taxon>
        <taxon>ecological metagenomes</taxon>
    </lineage>
</organism>
<evidence type="ECO:0000313" key="2">
    <source>
        <dbReference type="EMBL" id="GAH04611.1"/>
    </source>
</evidence>
<dbReference type="Pfam" id="PF21688">
    <property type="entry name" value="FAD-depend_C"/>
    <property type="match status" value="1"/>
</dbReference>
<feature type="domain" description="FAD-dependent protein C-terminal" evidence="1">
    <location>
        <begin position="25"/>
        <end position="204"/>
    </location>
</feature>
<sequence length="261" mass="29271">REGAEWHKELAEKHKLEAISNPVDIGVRVETPAAITNPLTDDLYEFKFKYYTKTFDDMIRTFCVCPNGEVVIESYRDIVTVNGQSYAHKKTDYTNFALLVSTDFTFPFRDPIGYGRDIARLANTLAGGQVIVQRLTDLKRGRRSTKDRIERSNFKPTLKTAVPGDLSFVFPHRYLVDILEMLEALDQVLPGIAGEQTLLYGAEVKFYSARYQVDKNMMTKITNLYTIGDGAGVTRSLVQAATSGVQAARAIVAKNKNTQIS</sequence>
<dbReference type="SUPFAM" id="SSF51905">
    <property type="entry name" value="FAD/NAD(P)-binding domain"/>
    <property type="match status" value="1"/>
</dbReference>
<accession>X1C941</accession>
<gene>
    <name evidence="2" type="ORF">S01H4_40222</name>
</gene>
<dbReference type="EMBL" id="BART01021879">
    <property type="protein sequence ID" value="GAH04611.1"/>
    <property type="molecule type" value="Genomic_DNA"/>
</dbReference>
<dbReference type="InterPro" id="IPR036188">
    <property type="entry name" value="FAD/NAD-bd_sf"/>
</dbReference>